<dbReference type="Gene3D" id="3.40.1280.10">
    <property type="match status" value="1"/>
</dbReference>
<dbReference type="AlphaFoldDB" id="A0A1F6DCS4"/>
<name>A0A1F6DCS4_9BACT</name>
<dbReference type="EMBL" id="MFLF01000020">
    <property type="protein sequence ID" value="OGG59117.1"/>
    <property type="molecule type" value="Genomic_DNA"/>
</dbReference>
<keyword evidence="1" id="KW-0489">Methyltransferase</keyword>
<evidence type="ECO:0000259" key="3">
    <source>
        <dbReference type="Pfam" id="PF00588"/>
    </source>
</evidence>
<reference evidence="4 5" key="1">
    <citation type="journal article" date="2016" name="Nat. Commun.">
        <title>Thousands of microbial genomes shed light on interconnected biogeochemical processes in an aquifer system.</title>
        <authorList>
            <person name="Anantharaman K."/>
            <person name="Brown C.T."/>
            <person name="Hug L.A."/>
            <person name="Sharon I."/>
            <person name="Castelle C.J."/>
            <person name="Probst A.J."/>
            <person name="Thomas B.C."/>
            <person name="Singh A."/>
            <person name="Wilkins M.J."/>
            <person name="Karaoz U."/>
            <person name="Brodie E.L."/>
            <person name="Williams K.H."/>
            <person name="Hubbard S.S."/>
            <person name="Banfield J.F."/>
        </authorList>
    </citation>
    <scope>NUCLEOTIDE SEQUENCE [LARGE SCALE GENOMIC DNA]</scope>
</reference>
<comment type="caution">
    <text evidence="4">The sequence shown here is derived from an EMBL/GenBank/DDBJ whole genome shotgun (WGS) entry which is preliminary data.</text>
</comment>
<dbReference type="GO" id="GO:0006396">
    <property type="term" value="P:RNA processing"/>
    <property type="evidence" value="ECO:0007669"/>
    <property type="project" value="InterPro"/>
</dbReference>
<keyword evidence="2" id="KW-0808">Transferase</keyword>
<dbReference type="PANTHER" id="PTHR43191">
    <property type="entry name" value="RRNA METHYLTRANSFERASE 3"/>
    <property type="match status" value="1"/>
</dbReference>
<evidence type="ECO:0000256" key="1">
    <source>
        <dbReference type="ARBA" id="ARBA00022603"/>
    </source>
</evidence>
<gene>
    <name evidence="4" type="ORF">A3C89_01780</name>
</gene>
<protein>
    <recommendedName>
        <fullName evidence="3">tRNA/rRNA methyltransferase SpoU type domain-containing protein</fullName>
    </recommendedName>
</protein>
<dbReference type="InterPro" id="IPR001537">
    <property type="entry name" value="SpoU_MeTrfase"/>
</dbReference>
<sequence length="169" mass="18486">MQLRKNRYDKVMQKLYAVLDNVRSAHNVGAIFRTADGVGVAKIFLVGVTPQPIDRFGRLMPEIAKTSLGATETVAWEYCQSISECIQKLYELDAKIVAVEQDARSVAYTKHRPKGDVAYVFGNEIDGVSQEFLAVADAIVEIPMHGTKESLNVATTAGIVLFAARAIPS</sequence>
<dbReference type="InterPro" id="IPR051259">
    <property type="entry name" value="rRNA_Methyltransferase"/>
</dbReference>
<evidence type="ECO:0000313" key="4">
    <source>
        <dbReference type="EMBL" id="OGG59117.1"/>
    </source>
</evidence>
<dbReference type="GO" id="GO:0008173">
    <property type="term" value="F:RNA methyltransferase activity"/>
    <property type="evidence" value="ECO:0007669"/>
    <property type="project" value="InterPro"/>
</dbReference>
<accession>A0A1F6DCS4</accession>
<feature type="domain" description="tRNA/rRNA methyltransferase SpoU type" evidence="3">
    <location>
        <begin position="15"/>
        <end position="162"/>
    </location>
</feature>
<dbReference type="Proteomes" id="UP000178794">
    <property type="component" value="Unassembled WGS sequence"/>
</dbReference>
<dbReference type="PANTHER" id="PTHR43191:SF7">
    <property type="entry name" value="OBP33PEP LIKE PROTEIN"/>
    <property type="match status" value="1"/>
</dbReference>
<proteinExistence type="predicted"/>
<dbReference type="GO" id="GO:0032259">
    <property type="term" value="P:methylation"/>
    <property type="evidence" value="ECO:0007669"/>
    <property type="project" value="UniProtKB-KW"/>
</dbReference>
<dbReference type="SUPFAM" id="SSF75217">
    <property type="entry name" value="alpha/beta knot"/>
    <property type="match status" value="1"/>
</dbReference>
<dbReference type="InterPro" id="IPR029028">
    <property type="entry name" value="Alpha/beta_knot_MTases"/>
</dbReference>
<organism evidence="4 5">
    <name type="scientific">Candidatus Kaiserbacteria bacterium RIFCSPHIGHO2_02_FULL_50_50</name>
    <dbReference type="NCBI Taxonomy" id="1798492"/>
    <lineage>
        <taxon>Bacteria</taxon>
        <taxon>Candidatus Kaiseribacteriota</taxon>
    </lineage>
</organism>
<dbReference type="InterPro" id="IPR029026">
    <property type="entry name" value="tRNA_m1G_MTases_N"/>
</dbReference>
<dbReference type="STRING" id="1798492.A3C89_01780"/>
<dbReference type="GO" id="GO:0003723">
    <property type="term" value="F:RNA binding"/>
    <property type="evidence" value="ECO:0007669"/>
    <property type="project" value="InterPro"/>
</dbReference>
<evidence type="ECO:0000256" key="2">
    <source>
        <dbReference type="ARBA" id="ARBA00022679"/>
    </source>
</evidence>
<evidence type="ECO:0000313" key="5">
    <source>
        <dbReference type="Proteomes" id="UP000178794"/>
    </source>
</evidence>
<dbReference type="Pfam" id="PF00588">
    <property type="entry name" value="SpoU_methylase"/>
    <property type="match status" value="1"/>
</dbReference>